<comment type="caution">
    <text evidence="1">The sequence shown here is derived from an EMBL/GenBank/DDBJ whole genome shotgun (WGS) entry which is preliminary data.</text>
</comment>
<reference evidence="1" key="1">
    <citation type="journal article" date="2021" name="IMA Fungus">
        <title>Genomic characterization of three marine fungi, including Emericellopsis atlantica sp. nov. with signatures of a generalist lifestyle and marine biomass degradation.</title>
        <authorList>
            <person name="Hagestad O.C."/>
            <person name="Hou L."/>
            <person name="Andersen J.H."/>
            <person name="Hansen E.H."/>
            <person name="Altermark B."/>
            <person name="Li C."/>
            <person name="Kuhnert E."/>
            <person name="Cox R.J."/>
            <person name="Crous P.W."/>
            <person name="Spatafora J.W."/>
            <person name="Lail K."/>
            <person name="Amirebrahimi M."/>
            <person name="Lipzen A."/>
            <person name="Pangilinan J."/>
            <person name="Andreopoulos W."/>
            <person name="Hayes R.D."/>
            <person name="Ng V."/>
            <person name="Grigoriev I.V."/>
            <person name="Jackson S.A."/>
            <person name="Sutton T.D.S."/>
            <person name="Dobson A.D.W."/>
            <person name="Rama T."/>
        </authorList>
    </citation>
    <scope>NUCLEOTIDE SEQUENCE</scope>
    <source>
        <strain evidence="1">TRa018bII</strain>
    </source>
</reference>
<dbReference type="OrthoDB" id="5370596at2759"/>
<dbReference type="EMBL" id="MU251839">
    <property type="protein sequence ID" value="KAG9228936.1"/>
    <property type="molecule type" value="Genomic_DNA"/>
</dbReference>
<proteinExistence type="predicted"/>
<organism evidence="1 2">
    <name type="scientific">Amylocarpus encephaloides</name>
    <dbReference type="NCBI Taxonomy" id="45428"/>
    <lineage>
        <taxon>Eukaryota</taxon>
        <taxon>Fungi</taxon>
        <taxon>Dikarya</taxon>
        <taxon>Ascomycota</taxon>
        <taxon>Pezizomycotina</taxon>
        <taxon>Leotiomycetes</taxon>
        <taxon>Helotiales</taxon>
        <taxon>Helotiales incertae sedis</taxon>
        <taxon>Amylocarpus</taxon>
    </lineage>
</organism>
<evidence type="ECO:0000313" key="2">
    <source>
        <dbReference type="Proteomes" id="UP000824998"/>
    </source>
</evidence>
<evidence type="ECO:0000313" key="1">
    <source>
        <dbReference type="EMBL" id="KAG9228936.1"/>
    </source>
</evidence>
<sequence>MTAFNSASSTPIDELSVPIDGQIVVTTMITTVASQRVPFDVEELINTPLSDKPWRFYHYHILSAPGIYVAGSSYSMHRIAVTDSYVSWLSCNGLKFQHVDPMRPVDMEELVQGKRAAAWNADARFVQDAVGAISSGCPLGLMSTYRNYALVRHQLPIEWAILWRDLDSDIQIRTDFAQSLVLLVLGCCEDYDTPVVLALLRKNETELLQGIRSLYQQLSAYPRYSTANWGAELGAAQIAAEFHRLSLFRCCLELLGGKQDPRQHKIDPGYSAIDNANIISSVVGIEVLKPFGGFDDSRKILDALSKSPLFSTQRIDTLDIVKLSTRMMANLPIGFPKGYLVQNRLSNGQMSIIHAQLAYFYREHPSLQIPGNDLPLLLCWNSINPITGHVLIKWAASINSWRLYERLIKDIQDSQSKEQLALTLGASLCYQRLLYLIPNAKQPIKGSYHADFEAILNFEYLSNAQTVFEHMVLSVLRIF</sequence>
<protein>
    <submittedName>
        <fullName evidence="1">Uncharacterized protein</fullName>
    </submittedName>
</protein>
<name>A0A9P7Y8D6_9HELO</name>
<dbReference type="Proteomes" id="UP000824998">
    <property type="component" value="Unassembled WGS sequence"/>
</dbReference>
<dbReference type="AlphaFoldDB" id="A0A9P7Y8D6"/>
<accession>A0A9P7Y8D6</accession>
<gene>
    <name evidence="1" type="ORF">BJ875DRAFT_500347</name>
</gene>
<keyword evidence="2" id="KW-1185">Reference proteome</keyword>